<dbReference type="EnsemblPlants" id="HORVU.MOREX.r3.4HG0365730.1">
    <property type="protein sequence ID" value="HORVU.MOREX.r3.4HG0365730.1.CDS1"/>
    <property type="gene ID" value="HORVU.MOREX.r3.4HG0365730"/>
</dbReference>
<evidence type="ECO:0000313" key="2">
    <source>
        <dbReference type="Proteomes" id="UP000011116"/>
    </source>
</evidence>
<reference evidence="2" key="1">
    <citation type="journal article" date="2012" name="Nature">
        <title>A physical, genetic and functional sequence assembly of the barley genome.</title>
        <authorList>
            <consortium name="The International Barley Genome Sequencing Consortium"/>
            <person name="Mayer K.F."/>
            <person name="Waugh R."/>
            <person name="Brown J.W."/>
            <person name="Schulman A."/>
            <person name="Langridge P."/>
            <person name="Platzer M."/>
            <person name="Fincher G.B."/>
            <person name="Muehlbauer G.J."/>
            <person name="Sato K."/>
            <person name="Close T.J."/>
            <person name="Wise R.P."/>
            <person name="Stein N."/>
        </authorList>
    </citation>
    <scope>NUCLEOTIDE SEQUENCE [LARGE SCALE GENOMIC DNA]</scope>
    <source>
        <strain evidence="2">cv. Morex</strain>
    </source>
</reference>
<sequence length="82" mass="9311">MTKMNRNYYLLPEEDDPDRTVRNKNCIGKVIFLTVVARPRFDTEGNVTFSGKIGVWPFVQEIPAARKVNIEHEGPSKSSLST</sequence>
<dbReference type="AlphaFoldDB" id="A0A8I7B746"/>
<protein>
    <submittedName>
        <fullName evidence="1">Uncharacterized protein</fullName>
    </submittedName>
</protein>
<dbReference type="PANTHER" id="PTHR47169">
    <property type="entry name" value="OS01G0541250 PROTEIN"/>
    <property type="match status" value="1"/>
</dbReference>
<reference evidence="1" key="3">
    <citation type="submission" date="2022-01" db="UniProtKB">
        <authorList>
            <consortium name="EnsemblPlants"/>
        </authorList>
    </citation>
    <scope>IDENTIFICATION</scope>
    <source>
        <strain evidence="1">subsp. vulgare</strain>
    </source>
</reference>
<dbReference type="Gramene" id="HORVU.MOREX.r3.4HG0365730.1">
    <property type="protein sequence ID" value="HORVU.MOREX.r3.4HG0365730.1.CDS1"/>
    <property type="gene ID" value="HORVU.MOREX.r3.4HG0365730"/>
</dbReference>
<name>A0A8I7B746_HORVV</name>
<accession>A0A8I7B746</accession>
<keyword evidence="2" id="KW-1185">Reference proteome</keyword>
<evidence type="ECO:0000313" key="1">
    <source>
        <dbReference type="EnsemblPlants" id="HORVU.MOREX.r3.4HG0365730.1.CDS1"/>
    </source>
</evidence>
<proteinExistence type="predicted"/>
<organism evidence="1 2">
    <name type="scientific">Hordeum vulgare subsp. vulgare</name>
    <name type="common">Domesticated barley</name>
    <dbReference type="NCBI Taxonomy" id="112509"/>
    <lineage>
        <taxon>Eukaryota</taxon>
        <taxon>Viridiplantae</taxon>
        <taxon>Streptophyta</taxon>
        <taxon>Embryophyta</taxon>
        <taxon>Tracheophyta</taxon>
        <taxon>Spermatophyta</taxon>
        <taxon>Magnoliopsida</taxon>
        <taxon>Liliopsida</taxon>
        <taxon>Poales</taxon>
        <taxon>Poaceae</taxon>
        <taxon>BOP clade</taxon>
        <taxon>Pooideae</taxon>
        <taxon>Triticodae</taxon>
        <taxon>Triticeae</taxon>
        <taxon>Hordeinae</taxon>
        <taxon>Hordeum</taxon>
    </lineage>
</organism>
<dbReference type="PANTHER" id="PTHR47169:SF2">
    <property type="entry name" value="OS01G0541250 PROTEIN"/>
    <property type="match status" value="1"/>
</dbReference>
<reference evidence="1" key="2">
    <citation type="submission" date="2020-10" db="EMBL/GenBank/DDBJ databases">
        <authorList>
            <person name="Scholz U."/>
            <person name="Mascher M."/>
            <person name="Fiebig A."/>
        </authorList>
    </citation>
    <scope>NUCLEOTIDE SEQUENCE [LARGE SCALE GENOMIC DNA]</scope>
    <source>
        <strain evidence="1">cv. Morex</strain>
    </source>
</reference>
<dbReference type="Proteomes" id="UP000011116">
    <property type="component" value="Chromosome 4H"/>
</dbReference>